<dbReference type="Pfam" id="PF14200">
    <property type="entry name" value="RicinB_lectin_2"/>
    <property type="match status" value="2"/>
</dbReference>
<dbReference type="GO" id="GO:0005975">
    <property type="term" value="P:carbohydrate metabolic process"/>
    <property type="evidence" value="ECO:0007669"/>
    <property type="project" value="InterPro"/>
</dbReference>
<feature type="site" description="Important for catalytic activity, responsible for pKa modulation of the active site Glu and correct orientation of both the proton donor and substrate" evidence="5">
    <location>
        <position position="407"/>
    </location>
</feature>
<comment type="pathway">
    <text evidence="1">Glycan metabolism; L-arabinan degradation.</text>
</comment>
<evidence type="ECO:0000256" key="3">
    <source>
        <dbReference type="ARBA" id="ARBA00022801"/>
    </source>
</evidence>
<sequence>MLCSSKTKRVLGWLATILSLLLVWTGTQTGISPAFSVQAAASSSSTSNTTRVSVHDPSIFYDSSSDEYYIYGSHLAQASSTDLRNWQAEGVQGYDNATLYVSENVEGTYYLQNKHSGLYLDVTDGSTENGTNIRQWSYNGSQAQQFRFVSTGDGYYYILTGASNFEKCVDVENGSAADGANVMQWEYWGGEMQKYRVVQQPDGTYAILTNASGCQSALDVYDWSTEPGGNVNQWTWSGGDCQKWSLIEAQANSGSTQASTGEPLETALASPFLWAGYNDVDCSGGYAVWAPDLIYNPDYIWPDGTEGAYMMYFSTSSTAIRSCIAYAVSKSASGPFSYVDTVIYSGFTNYDNNVTTTSDLGTKTVNTHYNNTNLPKLLEEGKISSIRTGWFTSNGGYNNTLFPNAIDPTVLFDEDGNLWMTYGSWSGGIFLLELDPTTGEPLYPGQNSGNTDGYFGTRIAGGYGKSGEAPYLFYDEESDYYYLYVTYGWLGVDGGYHIRLYRSSTIDGNYQDAAGNSAVFTSTTNQAERGIKLFGNYDFSSFDGVGYKSGGHNSVFRDTDGQRYLVYHTRFNNGTDYHEVRVHQQFLNQDGWPVTAVYEYLGSQISPTGYSLSDMAGTYELVNHGTDASTANVGMLATQRVSLNPDGTITGAYNGTWTYQSGTYYCQMTINNVVYKGVFFKQKDESSAHNEVMTFSLIGANNESIWGSQIAPYLDNVEGTFYVKNAFSNLYLDVADGSAADGANVQQWSYNGFQAQQFQIVSDGDGYYHILTGASNFTKALNVDNNLTADGTNINQYQYTGAANQQFQIQKQADGTYAILSRNTNGLSGLDVYNWSDQPGGNVNLWNYWGGDCQKWLLEPV</sequence>
<dbReference type="Gene3D" id="2.40.128.10">
    <property type="match status" value="1"/>
</dbReference>
<dbReference type="InterPro" id="IPR000772">
    <property type="entry name" value="Ricin_B_lectin"/>
</dbReference>
<feature type="domain" description="Ricin B lectin" evidence="6">
    <location>
        <begin position="718"/>
        <end position="859"/>
    </location>
</feature>
<evidence type="ECO:0000256" key="5">
    <source>
        <dbReference type="PIRSR" id="PIRSR606710-2"/>
    </source>
</evidence>
<accession>A0A9D1AJ29</accession>
<comment type="caution">
    <text evidence="7">The sequence shown here is derived from an EMBL/GenBank/DDBJ whole genome shotgun (WGS) entry which is preliminary data.</text>
</comment>
<dbReference type="PROSITE" id="PS50231">
    <property type="entry name" value="RICIN_B_LECTIN"/>
    <property type="match status" value="2"/>
</dbReference>
<reference evidence="7" key="1">
    <citation type="submission" date="2020-10" db="EMBL/GenBank/DDBJ databases">
        <authorList>
            <person name="Gilroy R."/>
        </authorList>
    </citation>
    <scope>NUCLEOTIDE SEQUENCE</scope>
    <source>
        <strain evidence="7">CHK184-25365</strain>
    </source>
</reference>
<dbReference type="InterPro" id="IPR050727">
    <property type="entry name" value="GH43_arabinanases"/>
</dbReference>
<reference evidence="7" key="2">
    <citation type="journal article" date="2021" name="PeerJ">
        <title>Extensive microbial diversity within the chicken gut microbiome revealed by metagenomics and culture.</title>
        <authorList>
            <person name="Gilroy R."/>
            <person name="Ravi A."/>
            <person name="Getino M."/>
            <person name="Pursley I."/>
            <person name="Horton D.L."/>
            <person name="Alikhan N.F."/>
            <person name="Baker D."/>
            <person name="Gharbi K."/>
            <person name="Hall N."/>
            <person name="Watson M."/>
            <person name="Adriaenssens E.M."/>
            <person name="Foster-Nyarko E."/>
            <person name="Jarju S."/>
            <person name="Secka A."/>
            <person name="Antonio M."/>
            <person name="Oren A."/>
            <person name="Chaudhuri R.R."/>
            <person name="La Ragione R."/>
            <person name="Hildebrand F."/>
            <person name="Pallen M.J."/>
        </authorList>
    </citation>
    <scope>NUCLEOTIDE SEQUENCE</scope>
    <source>
        <strain evidence="7">CHK184-25365</strain>
    </source>
</reference>
<comment type="similarity">
    <text evidence="2">Belongs to the glycosyl hydrolase 43 family.</text>
</comment>
<dbReference type="PANTHER" id="PTHR43301:SF3">
    <property type="entry name" value="ARABINAN ENDO-1,5-ALPHA-L-ARABINOSIDASE A-RELATED"/>
    <property type="match status" value="1"/>
</dbReference>
<evidence type="ECO:0000256" key="2">
    <source>
        <dbReference type="ARBA" id="ARBA00009865"/>
    </source>
</evidence>
<dbReference type="Pfam" id="PF16369">
    <property type="entry name" value="GH43_C"/>
    <property type="match status" value="1"/>
</dbReference>
<gene>
    <name evidence="7" type="ORF">IAB36_04235</name>
</gene>
<dbReference type="PANTHER" id="PTHR43301">
    <property type="entry name" value="ARABINAN ENDO-1,5-ALPHA-L-ARABINOSIDASE"/>
    <property type="match status" value="1"/>
</dbReference>
<dbReference type="Proteomes" id="UP000886749">
    <property type="component" value="Unassembled WGS sequence"/>
</dbReference>
<protein>
    <submittedName>
        <fullName evidence="7">RICIN domain-containing protein</fullName>
    </submittedName>
</protein>
<dbReference type="EMBL" id="DVGY01000092">
    <property type="protein sequence ID" value="HIR41020.1"/>
    <property type="molecule type" value="Genomic_DNA"/>
</dbReference>
<dbReference type="Pfam" id="PF04616">
    <property type="entry name" value="Glyco_hydro_43"/>
    <property type="match status" value="1"/>
</dbReference>
<evidence type="ECO:0000313" key="8">
    <source>
        <dbReference type="Proteomes" id="UP000886749"/>
    </source>
</evidence>
<evidence type="ECO:0000313" key="7">
    <source>
        <dbReference type="EMBL" id="HIR41020.1"/>
    </source>
</evidence>
<keyword evidence="4" id="KW-0326">Glycosidase</keyword>
<evidence type="ECO:0000256" key="4">
    <source>
        <dbReference type="ARBA" id="ARBA00023295"/>
    </source>
</evidence>
<dbReference type="GO" id="GO:0004553">
    <property type="term" value="F:hydrolase activity, hydrolyzing O-glycosyl compounds"/>
    <property type="evidence" value="ECO:0007669"/>
    <property type="project" value="InterPro"/>
</dbReference>
<evidence type="ECO:0000256" key="1">
    <source>
        <dbReference type="ARBA" id="ARBA00004834"/>
    </source>
</evidence>
<dbReference type="SUPFAM" id="SSF75005">
    <property type="entry name" value="Arabinanase/levansucrase/invertase"/>
    <property type="match status" value="1"/>
</dbReference>
<dbReference type="AlphaFoldDB" id="A0A9D1AJ29"/>
<dbReference type="InterPro" id="IPR023296">
    <property type="entry name" value="Glyco_hydro_beta-prop_sf"/>
</dbReference>
<proteinExistence type="inferred from homology"/>
<evidence type="ECO:0000259" key="6">
    <source>
        <dbReference type="SMART" id="SM00458"/>
    </source>
</evidence>
<dbReference type="InterPro" id="IPR006710">
    <property type="entry name" value="Glyco_hydro_43"/>
</dbReference>
<feature type="domain" description="Ricin B lectin" evidence="6">
    <location>
        <begin position="106"/>
        <end position="247"/>
    </location>
</feature>
<organism evidence="7 8">
    <name type="scientific">Candidatus Egerieicola pullicola</name>
    <dbReference type="NCBI Taxonomy" id="2840775"/>
    <lineage>
        <taxon>Bacteria</taxon>
        <taxon>Bacillati</taxon>
        <taxon>Bacillota</taxon>
        <taxon>Clostridia</taxon>
        <taxon>Eubacteriales</taxon>
        <taxon>Oscillospiraceae</taxon>
        <taxon>Oscillospiraceae incertae sedis</taxon>
        <taxon>Candidatus Egerieicola</taxon>
    </lineage>
</organism>
<dbReference type="Gene3D" id="2.115.10.20">
    <property type="entry name" value="Glycosyl hydrolase domain, family 43"/>
    <property type="match status" value="1"/>
</dbReference>
<dbReference type="InterPro" id="IPR035992">
    <property type="entry name" value="Ricin_B-like_lectins"/>
</dbReference>
<dbReference type="InterPro" id="IPR032291">
    <property type="entry name" value="Abn2_C"/>
</dbReference>
<keyword evidence="3" id="KW-0378">Hydrolase</keyword>
<dbReference type="SMART" id="SM00458">
    <property type="entry name" value="RICIN"/>
    <property type="match status" value="2"/>
</dbReference>
<name>A0A9D1AJ29_9FIRM</name>
<dbReference type="SUPFAM" id="SSF50370">
    <property type="entry name" value="Ricin B-like lectins"/>
    <property type="match status" value="2"/>
</dbReference>
<dbReference type="Gene3D" id="2.80.10.50">
    <property type="match status" value="3"/>
</dbReference>
<dbReference type="CDD" id="cd00161">
    <property type="entry name" value="beta-trefoil_Ricin-like"/>
    <property type="match status" value="2"/>
</dbReference>